<accession>F9WWN7</accession>
<dbReference type="RefSeq" id="XP_003857297.1">
    <property type="nucleotide sequence ID" value="XM_003857249.1"/>
</dbReference>
<sequence length="209" mass="23761">IEEGGKEKSPVQIRGHSREERALKSSTAGPSRCGDHQQRLLRSHSRPRRHAGLPTQPGQSVPAPPASTAPFFRLPSRLPAPTQRPHHVSTPSHVPTRPPNGAQLLRCSRRGKSRPRSSSSDEYAHGSHKHCQQCRPIHGWSGVLRLQPICQFHFQHHGAIASRQQRQHWILGRSFNSVVHALQSRPSTSSRRCRRRWWCWIGHGILRWE</sequence>
<feature type="region of interest" description="Disordered" evidence="1">
    <location>
        <begin position="1"/>
        <end position="127"/>
    </location>
</feature>
<feature type="non-terminal residue" evidence="2">
    <location>
        <position position="1"/>
    </location>
</feature>
<organism evidence="2 3">
    <name type="scientific">Zymoseptoria tritici (strain CBS 115943 / IPO323)</name>
    <name type="common">Speckled leaf blotch fungus</name>
    <name type="synonym">Septoria tritici</name>
    <dbReference type="NCBI Taxonomy" id="336722"/>
    <lineage>
        <taxon>Eukaryota</taxon>
        <taxon>Fungi</taxon>
        <taxon>Dikarya</taxon>
        <taxon>Ascomycota</taxon>
        <taxon>Pezizomycotina</taxon>
        <taxon>Dothideomycetes</taxon>
        <taxon>Dothideomycetidae</taxon>
        <taxon>Mycosphaerellales</taxon>
        <taxon>Mycosphaerellaceae</taxon>
        <taxon>Zymoseptoria</taxon>
    </lineage>
</organism>
<dbReference type="EMBL" id="CM001196">
    <property type="protein sequence ID" value="EGP92273.1"/>
    <property type="molecule type" value="Genomic_DNA"/>
</dbReference>
<feature type="compositionally biased region" description="Basic residues" evidence="1">
    <location>
        <begin position="39"/>
        <end position="51"/>
    </location>
</feature>
<dbReference type="Proteomes" id="UP000008062">
    <property type="component" value="Chromosome 1"/>
</dbReference>
<dbReference type="AlphaFoldDB" id="F9WWN7"/>
<name>F9WWN7_ZYMTI</name>
<protein>
    <submittedName>
        <fullName evidence="2">Uncharacterized protein</fullName>
    </submittedName>
</protein>
<evidence type="ECO:0000313" key="3">
    <source>
        <dbReference type="Proteomes" id="UP000008062"/>
    </source>
</evidence>
<dbReference type="KEGG" id="ztr:MYCGRDRAFT_102534"/>
<proteinExistence type="predicted"/>
<dbReference type="HOGENOM" id="CLU_1318222_0_0_1"/>
<dbReference type="GeneID" id="13394933"/>
<dbReference type="InParanoid" id="F9WWN7"/>
<gene>
    <name evidence="2" type="ORF">MYCGRDRAFT_102534</name>
</gene>
<evidence type="ECO:0000313" key="2">
    <source>
        <dbReference type="EMBL" id="EGP92273.1"/>
    </source>
</evidence>
<reference evidence="2 3" key="1">
    <citation type="journal article" date="2011" name="PLoS Genet.">
        <title>Finished genome of the fungal wheat pathogen Mycosphaerella graminicola reveals dispensome structure, chromosome plasticity, and stealth pathogenesis.</title>
        <authorList>
            <person name="Goodwin S.B."/>
            <person name="Ben M'barek S."/>
            <person name="Dhillon B."/>
            <person name="Wittenberg A.H.J."/>
            <person name="Crane C.F."/>
            <person name="Hane J.K."/>
            <person name="Foster A.J."/>
            <person name="Van der Lee T.A.J."/>
            <person name="Grimwood J."/>
            <person name="Aerts A."/>
            <person name="Antoniw J."/>
            <person name="Bailey A."/>
            <person name="Bluhm B."/>
            <person name="Bowler J."/>
            <person name="Bristow J."/>
            <person name="van der Burgt A."/>
            <person name="Canto-Canche B."/>
            <person name="Churchill A.C.L."/>
            <person name="Conde-Ferraez L."/>
            <person name="Cools H.J."/>
            <person name="Coutinho P.M."/>
            <person name="Csukai M."/>
            <person name="Dehal P."/>
            <person name="De Wit P."/>
            <person name="Donzelli B."/>
            <person name="van de Geest H.C."/>
            <person name="van Ham R.C.H.J."/>
            <person name="Hammond-Kosack K.E."/>
            <person name="Henrissat B."/>
            <person name="Kilian A."/>
            <person name="Kobayashi A.K."/>
            <person name="Koopmann E."/>
            <person name="Kourmpetis Y."/>
            <person name="Kuzniar A."/>
            <person name="Lindquist E."/>
            <person name="Lombard V."/>
            <person name="Maliepaard C."/>
            <person name="Martins N."/>
            <person name="Mehrabi R."/>
            <person name="Nap J.P.H."/>
            <person name="Ponomarenko A."/>
            <person name="Rudd J.J."/>
            <person name="Salamov A."/>
            <person name="Schmutz J."/>
            <person name="Schouten H.J."/>
            <person name="Shapiro H."/>
            <person name="Stergiopoulos I."/>
            <person name="Torriani S.F.F."/>
            <person name="Tu H."/>
            <person name="de Vries R.P."/>
            <person name="Waalwijk C."/>
            <person name="Ware S.B."/>
            <person name="Wiebenga A."/>
            <person name="Zwiers L.-H."/>
            <person name="Oliver R.P."/>
            <person name="Grigoriev I.V."/>
            <person name="Kema G.H.J."/>
        </authorList>
    </citation>
    <scope>NUCLEOTIDE SEQUENCE [LARGE SCALE GENOMIC DNA]</scope>
    <source>
        <strain evidence="3">CBS 115943 / IPO323</strain>
    </source>
</reference>
<keyword evidence="3" id="KW-1185">Reference proteome</keyword>
<evidence type="ECO:0000256" key="1">
    <source>
        <dbReference type="SAM" id="MobiDB-lite"/>
    </source>
</evidence>